<gene>
    <name evidence="2" type="ORF">AALM99_02120</name>
</gene>
<dbReference type="EMBL" id="JBCLSQ010000004">
    <property type="protein sequence ID" value="MEY8537244.1"/>
    <property type="molecule type" value="Genomic_DNA"/>
</dbReference>
<accession>A0ABV4D7J2</accession>
<feature type="transmembrane region" description="Helical" evidence="1">
    <location>
        <begin position="6"/>
        <end position="23"/>
    </location>
</feature>
<protein>
    <submittedName>
        <fullName evidence="2">Uncharacterized protein</fullName>
    </submittedName>
</protein>
<organism evidence="2 3">
    <name type="scientific">Lactococcus muris</name>
    <dbReference type="NCBI Taxonomy" id="2941330"/>
    <lineage>
        <taxon>Bacteria</taxon>
        <taxon>Bacillati</taxon>
        <taxon>Bacillota</taxon>
        <taxon>Bacilli</taxon>
        <taxon>Lactobacillales</taxon>
        <taxon>Streptococcaceae</taxon>
        <taxon>Lactococcus</taxon>
    </lineage>
</organism>
<reference evidence="2 3" key="1">
    <citation type="submission" date="2024-03" db="EMBL/GenBank/DDBJ databases">
        <title>Mouse gut bacterial collection (mGBC) of GemPharmatech.</title>
        <authorList>
            <person name="He Y."/>
            <person name="Dong L."/>
            <person name="Wu D."/>
            <person name="Gao X."/>
            <person name="Lin Z."/>
        </authorList>
    </citation>
    <scope>NUCLEOTIDE SEQUENCE [LARGE SCALE GENOMIC DNA]</scope>
    <source>
        <strain evidence="2 3">20-218</strain>
    </source>
</reference>
<comment type="caution">
    <text evidence="2">The sequence shown here is derived from an EMBL/GenBank/DDBJ whole genome shotgun (WGS) entry which is preliminary data.</text>
</comment>
<evidence type="ECO:0000313" key="3">
    <source>
        <dbReference type="Proteomes" id="UP001565242"/>
    </source>
</evidence>
<feature type="non-terminal residue" evidence="2">
    <location>
        <position position="1"/>
    </location>
</feature>
<proteinExistence type="predicted"/>
<keyword evidence="1" id="KW-0812">Transmembrane</keyword>
<keyword evidence="1" id="KW-1133">Transmembrane helix</keyword>
<evidence type="ECO:0000256" key="1">
    <source>
        <dbReference type="SAM" id="Phobius"/>
    </source>
</evidence>
<name>A0ABV4D7J2_9LACT</name>
<evidence type="ECO:0000313" key="2">
    <source>
        <dbReference type="EMBL" id="MEY8537244.1"/>
    </source>
</evidence>
<dbReference type="Proteomes" id="UP001565242">
    <property type="component" value="Unassembled WGS sequence"/>
</dbReference>
<keyword evidence="1" id="KW-0472">Membrane</keyword>
<keyword evidence="3" id="KW-1185">Reference proteome</keyword>
<sequence>VSSLSVLPLALGVLTILENGFYFNKVSQKQTKKLPEDSFSIDLSVTHFTFTTAELTEPFLLYLNF</sequence>
<dbReference type="RefSeq" id="WP_369917725.1">
    <property type="nucleotide sequence ID" value="NZ_JBCLSQ010000004.1"/>
</dbReference>